<evidence type="ECO:0000256" key="2">
    <source>
        <dbReference type="ARBA" id="ARBA00009904"/>
    </source>
</evidence>
<comment type="similarity">
    <text evidence="2 8">Belongs to the V-ATPase 116 kDa subunit family.</text>
</comment>
<evidence type="ECO:0000256" key="1">
    <source>
        <dbReference type="ARBA" id="ARBA00004141"/>
    </source>
</evidence>
<organism evidence="9 10">
    <name type="scientific">Synchytrium microbalum</name>
    <dbReference type="NCBI Taxonomy" id="1806994"/>
    <lineage>
        <taxon>Eukaryota</taxon>
        <taxon>Fungi</taxon>
        <taxon>Fungi incertae sedis</taxon>
        <taxon>Chytridiomycota</taxon>
        <taxon>Chytridiomycota incertae sedis</taxon>
        <taxon>Chytridiomycetes</taxon>
        <taxon>Synchytriales</taxon>
        <taxon>Synchytriaceae</taxon>
        <taxon>Synchytrium</taxon>
    </lineage>
</organism>
<keyword evidence="7" id="KW-0472">Membrane</keyword>
<dbReference type="GO" id="GO:0051117">
    <property type="term" value="F:ATPase binding"/>
    <property type="evidence" value="ECO:0007669"/>
    <property type="project" value="TreeGrafter"/>
</dbReference>
<sequence length="341" mass="38421">MTSLNASLQAQLAIQVKRTLRQCSIDLQLLQDKWNSVNIASTPFVNTAASYLIELEYASSTSNWLPSALAIPNIQHAHRVKIIDSLKRDAIEKLDEYMSQFVKIVTNMNKLSSAVSESISNERLDVSYRVLSVLSFDRFYSMFTQITNMYNSELKLKQALLRDITAAATSQPQSRDKSNKKDDDGSMAMNMITIRSSAWLYQPYLDEGVVGDVTEVAESLEAWTIAVKKEKAIYYAMTMFKYDVNRKALIAEGWAPSANLTSIQYVLRTAMAPQSHLHSTSYAPQRHRRNNILNNMLRHPETEMATIIGINILVEAAAAQGVRNVPKRSKLHRAISQKPSQ</sequence>
<dbReference type="GO" id="GO:0007035">
    <property type="term" value="P:vacuolar acidification"/>
    <property type="evidence" value="ECO:0007669"/>
    <property type="project" value="TreeGrafter"/>
</dbReference>
<dbReference type="Proteomes" id="UP000319731">
    <property type="component" value="Unassembled WGS sequence"/>
</dbReference>
<dbReference type="GO" id="GO:0046961">
    <property type="term" value="F:proton-transporting ATPase activity, rotational mechanism"/>
    <property type="evidence" value="ECO:0007669"/>
    <property type="project" value="InterPro"/>
</dbReference>
<dbReference type="AlphaFoldDB" id="A0A507C4F4"/>
<dbReference type="Pfam" id="PF01496">
    <property type="entry name" value="V_ATPase_I"/>
    <property type="match status" value="1"/>
</dbReference>
<comment type="function">
    <text evidence="8">Essential component of the vacuolar proton pump (V-ATPase), a multimeric enzyme that catalyzes the translocation of protons across the membranes. Required for assembly and activity of the V-ATPase.</text>
</comment>
<comment type="subcellular location">
    <subcellularLocation>
        <location evidence="1">Membrane</location>
        <topology evidence="1">Multi-pass membrane protein</topology>
    </subcellularLocation>
</comment>
<proteinExistence type="inferred from homology"/>
<keyword evidence="6 8" id="KW-0406">Ion transport</keyword>
<evidence type="ECO:0000256" key="6">
    <source>
        <dbReference type="ARBA" id="ARBA00023065"/>
    </source>
</evidence>
<dbReference type="GO" id="GO:0033179">
    <property type="term" value="C:proton-transporting V-type ATPase, V0 domain"/>
    <property type="evidence" value="ECO:0007669"/>
    <property type="project" value="InterPro"/>
</dbReference>
<dbReference type="PANTHER" id="PTHR11629">
    <property type="entry name" value="VACUOLAR PROTON ATPASES"/>
    <property type="match status" value="1"/>
</dbReference>
<evidence type="ECO:0000313" key="9">
    <source>
        <dbReference type="EMBL" id="TPX33004.1"/>
    </source>
</evidence>
<evidence type="ECO:0000313" key="10">
    <source>
        <dbReference type="Proteomes" id="UP000319731"/>
    </source>
</evidence>
<keyword evidence="3 8" id="KW-0813">Transport</keyword>
<dbReference type="OrthoDB" id="17066at2759"/>
<keyword evidence="4" id="KW-0812">Transmembrane</keyword>
<evidence type="ECO:0000256" key="3">
    <source>
        <dbReference type="ARBA" id="ARBA00022448"/>
    </source>
</evidence>
<keyword evidence="10" id="KW-1185">Reference proteome</keyword>
<evidence type="ECO:0000256" key="8">
    <source>
        <dbReference type="RuleBase" id="RU361189"/>
    </source>
</evidence>
<dbReference type="STRING" id="1806994.A0A507C4F4"/>
<keyword evidence="5" id="KW-1133">Transmembrane helix</keyword>
<dbReference type="InterPro" id="IPR029159">
    <property type="entry name" value="CA109-like"/>
</dbReference>
<protein>
    <recommendedName>
        <fullName evidence="8">V-type proton ATPase subunit a</fullName>
    </recommendedName>
</protein>
<accession>A0A507C4F4</accession>
<dbReference type="GO" id="GO:0016471">
    <property type="term" value="C:vacuolar proton-transporting V-type ATPase complex"/>
    <property type="evidence" value="ECO:0007669"/>
    <property type="project" value="TreeGrafter"/>
</dbReference>
<evidence type="ECO:0000256" key="7">
    <source>
        <dbReference type="ARBA" id="ARBA00023136"/>
    </source>
</evidence>
<dbReference type="Pfam" id="PF15011">
    <property type="entry name" value="CA109-like"/>
    <property type="match status" value="1"/>
</dbReference>
<keyword evidence="8" id="KW-0375">Hydrogen ion transport</keyword>
<comment type="caution">
    <text evidence="9">The sequence shown here is derived from an EMBL/GenBank/DDBJ whole genome shotgun (WGS) entry which is preliminary data.</text>
</comment>
<dbReference type="PANTHER" id="PTHR11629:SF63">
    <property type="entry name" value="V-TYPE PROTON ATPASE SUBUNIT A"/>
    <property type="match status" value="1"/>
</dbReference>
<dbReference type="EMBL" id="QEAO01000024">
    <property type="protein sequence ID" value="TPX33004.1"/>
    <property type="molecule type" value="Genomic_DNA"/>
</dbReference>
<dbReference type="GeneID" id="42005209"/>
<name>A0A507C4F4_9FUNG</name>
<evidence type="ECO:0000256" key="4">
    <source>
        <dbReference type="ARBA" id="ARBA00022692"/>
    </source>
</evidence>
<reference evidence="9 10" key="1">
    <citation type="journal article" date="2019" name="Sci. Rep.">
        <title>Comparative genomics of chytrid fungi reveal insights into the obligate biotrophic and pathogenic lifestyle of Synchytrium endobioticum.</title>
        <authorList>
            <person name="van de Vossenberg B.T.L.H."/>
            <person name="Warris S."/>
            <person name="Nguyen H.D.T."/>
            <person name="van Gent-Pelzer M.P.E."/>
            <person name="Joly D.L."/>
            <person name="van de Geest H.C."/>
            <person name="Bonants P.J.M."/>
            <person name="Smith D.S."/>
            <person name="Levesque C.A."/>
            <person name="van der Lee T.A.J."/>
        </authorList>
    </citation>
    <scope>NUCLEOTIDE SEQUENCE [LARGE SCALE GENOMIC DNA]</scope>
    <source>
        <strain evidence="9 10">JEL517</strain>
    </source>
</reference>
<gene>
    <name evidence="9" type="ORF">SmJEL517_g03984</name>
</gene>
<dbReference type="InterPro" id="IPR002490">
    <property type="entry name" value="V-ATPase_116kDa_su"/>
</dbReference>
<dbReference type="RefSeq" id="XP_031024099.1">
    <property type="nucleotide sequence ID" value="XM_031169912.1"/>
</dbReference>
<evidence type="ECO:0000256" key="5">
    <source>
        <dbReference type="ARBA" id="ARBA00022989"/>
    </source>
</evidence>